<comment type="caution">
    <text evidence="1">The sequence shown here is derived from an EMBL/GenBank/DDBJ whole genome shotgun (WGS) entry which is preliminary data.</text>
</comment>
<sequence>MEGGRERMVIYQSERRKDTIDMLIEIEDEKGKNFEEEIIELILMCLIVDHESSAHANNVGNCPPR</sequence>
<keyword evidence="2" id="KW-1185">Reference proteome</keyword>
<protein>
    <submittedName>
        <fullName evidence="1">Uncharacterized protein</fullName>
    </submittedName>
</protein>
<proteinExistence type="predicted"/>
<organism evidence="1 2">
    <name type="scientific">Populus trichocarpa</name>
    <name type="common">Western balsam poplar</name>
    <name type="synonym">Populus balsamifera subsp. trichocarpa</name>
    <dbReference type="NCBI Taxonomy" id="3694"/>
    <lineage>
        <taxon>Eukaryota</taxon>
        <taxon>Viridiplantae</taxon>
        <taxon>Streptophyta</taxon>
        <taxon>Embryophyta</taxon>
        <taxon>Tracheophyta</taxon>
        <taxon>Spermatophyta</taxon>
        <taxon>Magnoliopsida</taxon>
        <taxon>eudicotyledons</taxon>
        <taxon>Gunneridae</taxon>
        <taxon>Pentapetalae</taxon>
        <taxon>rosids</taxon>
        <taxon>fabids</taxon>
        <taxon>Malpighiales</taxon>
        <taxon>Salicaceae</taxon>
        <taxon>Saliceae</taxon>
        <taxon>Populus</taxon>
    </lineage>
</organism>
<reference evidence="1 2" key="1">
    <citation type="journal article" date="2006" name="Science">
        <title>The genome of black cottonwood, Populus trichocarpa (Torr. &amp; Gray).</title>
        <authorList>
            <person name="Tuskan G.A."/>
            <person name="Difazio S."/>
            <person name="Jansson S."/>
            <person name="Bohlmann J."/>
            <person name="Grigoriev I."/>
            <person name="Hellsten U."/>
            <person name="Putnam N."/>
            <person name="Ralph S."/>
            <person name="Rombauts S."/>
            <person name="Salamov A."/>
            <person name="Schein J."/>
            <person name="Sterck L."/>
            <person name="Aerts A."/>
            <person name="Bhalerao R.R."/>
            <person name="Bhalerao R.P."/>
            <person name="Blaudez D."/>
            <person name="Boerjan W."/>
            <person name="Brun A."/>
            <person name="Brunner A."/>
            <person name="Busov V."/>
            <person name="Campbell M."/>
            <person name="Carlson J."/>
            <person name="Chalot M."/>
            <person name="Chapman J."/>
            <person name="Chen G.L."/>
            <person name="Cooper D."/>
            <person name="Coutinho P.M."/>
            <person name="Couturier J."/>
            <person name="Covert S."/>
            <person name="Cronk Q."/>
            <person name="Cunningham R."/>
            <person name="Davis J."/>
            <person name="Degroeve S."/>
            <person name="Dejardin A."/>
            <person name="Depamphilis C."/>
            <person name="Detter J."/>
            <person name="Dirks B."/>
            <person name="Dubchak I."/>
            <person name="Duplessis S."/>
            <person name="Ehlting J."/>
            <person name="Ellis B."/>
            <person name="Gendler K."/>
            <person name="Goodstein D."/>
            <person name="Gribskov M."/>
            <person name="Grimwood J."/>
            <person name="Groover A."/>
            <person name="Gunter L."/>
            <person name="Hamberger B."/>
            <person name="Heinze B."/>
            <person name="Helariutta Y."/>
            <person name="Henrissat B."/>
            <person name="Holligan D."/>
            <person name="Holt R."/>
            <person name="Huang W."/>
            <person name="Islam-Faridi N."/>
            <person name="Jones S."/>
            <person name="Jones-Rhoades M."/>
            <person name="Jorgensen R."/>
            <person name="Joshi C."/>
            <person name="Kangasjarvi J."/>
            <person name="Karlsson J."/>
            <person name="Kelleher C."/>
            <person name="Kirkpatrick R."/>
            <person name="Kirst M."/>
            <person name="Kohler A."/>
            <person name="Kalluri U."/>
            <person name="Larimer F."/>
            <person name="Leebens-Mack J."/>
            <person name="Leple J.C."/>
            <person name="Locascio P."/>
            <person name="Lou Y."/>
            <person name="Lucas S."/>
            <person name="Martin F."/>
            <person name="Montanini B."/>
            <person name="Napoli C."/>
            <person name="Nelson D.R."/>
            <person name="Nelson C."/>
            <person name="Nieminen K."/>
            <person name="Nilsson O."/>
            <person name="Pereda V."/>
            <person name="Peter G."/>
            <person name="Philippe R."/>
            <person name="Pilate G."/>
            <person name="Poliakov A."/>
            <person name="Razumovskaya J."/>
            <person name="Richardson P."/>
            <person name="Rinaldi C."/>
            <person name="Ritland K."/>
            <person name="Rouze P."/>
            <person name="Ryaboy D."/>
            <person name="Schmutz J."/>
            <person name="Schrader J."/>
            <person name="Segerman B."/>
            <person name="Shin H."/>
            <person name="Siddiqui A."/>
            <person name="Sterky F."/>
            <person name="Terry A."/>
            <person name="Tsai C.J."/>
            <person name="Uberbacher E."/>
            <person name="Unneberg P."/>
            <person name="Vahala J."/>
            <person name="Wall K."/>
            <person name="Wessler S."/>
            <person name="Yang G."/>
            <person name="Yin T."/>
            <person name="Douglas C."/>
            <person name="Marra M."/>
            <person name="Sandberg G."/>
            <person name="Van de Peer Y."/>
            <person name="Rokhsar D."/>
        </authorList>
    </citation>
    <scope>NUCLEOTIDE SEQUENCE [LARGE SCALE GENOMIC DNA]</scope>
    <source>
        <strain evidence="2">cv. Nisqually</strain>
    </source>
</reference>
<accession>A0ACC0T8N2</accession>
<name>A0ACC0T8N2_POPTR</name>
<evidence type="ECO:0000313" key="1">
    <source>
        <dbReference type="EMBL" id="KAI9397850.1"/>
    </source>
</evidence>
<gene>
    <name evidence="1" type="ORF">POPTR_003G089201v4</name>
</gene>
<dbReference type="Proteomes" id="UP000006729">
    <property type="component" value="Chromosome 3"/>
</dbReference>
<evidence type="ECO:0000313" key="2">
    <source>
        <dbReference type="Proteomes" id="UP000006729"/>
    </source>
</evidence>
<dbReference type="EMBL" id="CM009292">
    <property type="protein sequence ID" value="KAI9397850.1"/>
    <property type="molecule type" value="Genomic_DNA"/>
</dbReference>